<name>A0A6S6QYZ9_9HYPH</name>
<reference evidence="6 7" key="1">
    <citation type="submission" date="2020-08" db="EMBL/GenBank/DDBJ databases">
        <title>Genome sequence of Rhizobiales bacterium strain IZ6.</title>
        <authorList>
            <person name="Nakai R."/>
            <person name="Naganuma T."/>
        </authorList>
    </citation>
    <scope>NUCLEOTIDE SEQUENCE [LARGE SCALE GENOMIC DNA]</scope>
    <source>
        <strain evidence="6 7">IZ6</strain>
    </source>
</reference>
<dbReference type="EMBL" id="AP023361">
    <property type="protein sequence ID" value="BCJ92261.1"/>
    <property type="molecule type" value="Genomic_DNA"/>
</dbReference>
<accession>A0A6S6QYZ9</accession>
<proteinExistence type="inferred from homology"/>
<dbReference type="GO" id="GO:0008817">
    <property type="term" value="F:corrinoid adenosyltransferase activity"/>
    <property type="evidence" value="ECO:0007669"/>
    <property type="project" value="UniProtKB-UniRule"/>
</dbReference>
<evidence type="ECO:0000256" key="1">
    <source>
        <dbReference type="ARBA" id="ARBA00022679"/>
    </source>
</evidence>
<dbReference type="EC" id="2.5.1.17" evidence="4"/>
<protein>
    <recommendedName>
        <fullName evidence="4">Corrinoid adenosyltransferase</fullName>
        <ecNumber evidence="4">2.5.1.17</ecNumber>
    </recommendedName>
    <alternativeName>
        <fullName evidence="4">Cob(II)alamin adenosyltransferase</fullName>
    </alternativeName>
    <alternativeName>
        <fullName evidence="4">Cob(II)yrinic acid a,c-diamide adenosyltransferase</fullName>
    </alternativeName>
    <alternativeName>
        <fullName evidence="4">Cobinamide/cobalamin adenosyltransferase</fullName>
    </alternativeName>
</protein>
<dbReference type="GO" id="GO:0009236">
    <property type="term" value="P:cobalamin biosynthetic process"/>
    <property type="evidence" value="ECO:0007669"/>
    <property type="project" value="UniProtKB-UniRule"/>
</dbReference>
<dbReference type="PANTHER" id="PTHR12213">
    <property type="entry name" value="CORRINOID ADENOSYLTRANSFERASE"/>
    <property type="match status" value="1"/>
</dbReference>
<evidence type="ECO:0000256" key="2">
    <source>
        <dbReference type="ARBA" id="ARBA00022741"/>
    </source>
</evidence>
<gene>
    <name evidence="6" type="ORF">IZ6_29960</name>
</gene>
<dbReference type="PANTHER" id="PTHR12213:SF0">
    <property type="entry name" value="CORRINOID ADENOSYLTRANSFERASE MMAB"/>
    <property type="match status" value="1"/>
</dbReference>
<dbReference type="GO" id="GO:0005524">
    <property type="term" value="F:ATP binding"/>
    <property type="evidence" value="ECO:0007669"/>
    <property type="project" value="UniProtKB-UniRule"/>
</dbReference>
<dbReference type="KEGG" id="tso:IZ6_29960"/>
<dbReference type="AlphaFoldDB" id="A0A6S6QYZ9"/>
<dbReference type="UniPathway" id="UPA00148">
    <property type="reaction ID" value="UER00233"/>
</dbReference>
<keyword evidence="1 4" id="KW-0808">Transferase</keyword>
<keyword evidence="2 4" id="KW-0547">Nucleotide-binding</keyword>
<dbReference type="Gene3D" id="1.20.1200.10">
    <property type="entry name" value="Cobalamin adenosyltransferase-like"/>
    <property type="match status" value="1"/>
</dbReference>
<dbReference type="InterPro" id="IPR036451">
    <property type="entry name" value="CblAdoTrfase-like_sf"/>
</dbReference>
<comment type="similarity">
    <text evidence="4">Belongs to the Cob(I)alamin adenosyltransferase family.</text>
</comment>
<dbReference type="Pfam" id="PF01923">
    <property type="entry name" value="Cob_adeno_trans"/>
    <property type="match status" value="1"/>
</dbReference>
<dbReference type="RefSeq" id="WP_222875849.1">
    <property type="nucleotide sequence ID" value="NZ_AP023361.1"/>
</dbReference>
<comment type="pathway">
    <text evidence="4">Cofactor biosynthesis; adenosylcobalamin biosynthesis; adenosylcobalamin from cob(II)yrinate a,c-diamide: step 2/7.</text>
</comment>
<dbReference type="InterPro" id="IPR016030">
    <property type="entry name" value="CblAdoTrfase-like"/>
</dbReference>
<evidence type="ECO:0000259" key="5">
    <source>
        <dbReference type="Pfam" id="PF01923"/>
    </source>
</evidence>
<feature type="domain" description="Cobalamin adenosyltransferase-like" evidence="5">
    <location>
        <begin position="3"/>
        <end position="159"/>
    </location>
</feature>
<comment type="catalytic activity">
    <reaction evidence="4">
        <text>2 cob(II)alamin + reduced [electron-transfer flavoprotein] + 2 ATP = 2 adenosylcob(III)alamin + 2 triphosphate + oxidized [electron-transfer flavoprotein] + 3 H(+)</text>
        <dbReference type="Rhea" id="RHEA:28671"/>
        <dbReference type="Rhea" id="RHEA-COMP:10685"/>
        <dbReference type="Rhea" id="RHEA-COMP:10686"/>
        <dbReference type="ChEBI" id="CHEBI:15378"/>
        <dbReference type="ChEBI" id="CHEBI:16304"/>
        <dbReference type="ChEBI" id="CHEBI:18036"/>
        <dbReference type="ChEBI" id="CHEBI:18408"/>
        <dbReference type="ChEBI" id="CHEBI:30616"/>
        <dbReference type="ChEBI" id="CHEBI:57692"/>
        <dbReference type="ChEBI" id="CHEBI:58307"/>
        <dbReference type="EC" id="2.5.1.17"/>
    </reaction>
</comment>
<evidence type="ECO:0000313" key="7">
    <source>
        <dbReference type="Proteomes" id="UP000515317"/>
    </source>
</evidence>
<organism evidence="6 7">
    <name type="scientific">Terrihabitans soli</name>
    <dbReference type="NCBI Taxonomy" id="708113"/>
    <lineage>
        <taxon>Bacteria</taxon>
        <taxon>Pseudomonadati</taxon>
        <taxon>Pseudomonadota</taxon>
        <taxon>Alphaproteobacteria</taxon>
        <taxon>Hyphomicrobiales</taxon>
        <taxon>Terrihabitans</taxon>
    </lineage>
</organism>
<dbReference type="InterPro" id="IPR029499">
    <property type="entry name" value="PduO-typ"/>
</dbReference>
<evidence type="ECO:0000256" key="4">
    <source>
        <dbReference type="RuleBase" id="RU366026"/>
    </source>
</evidence>
<evidence type="ECO:0000256" key="3">
    <source>
        <dbReference type="ARBA" id="ARBA00022840"/>
    </source>
</evidence>
<keyword evidence="4" id="KW-0169">Cobalamin biosynthesis</keyword>
<dbReference type="SUPFAM" id="SSF89028">
    <property type="entry name" value="Cobalamin adenosyltransferase-like"/>
    <property type="match status" value="1"/>
</dbReference>
<keyword evidence="7" id="KW-1185">Reference proteome</keyword>
<sequence length="178" mass="19374">MKLYTKKGDRGETALFSGRRTRKSDPHINVVGDLDELSAALGLAAIAFPAGAQDIRTIQHDLYAISALISAEGKRPELVFSDAEARRLEVIIDDVSNTLPELRDFIYPGESEASARLHMARVVARRAERGMAALNPQVPPAVSAYINRLSDLLFVWARRVDFDAGHASVPLAGPRGKA</sequence>
<dbReference type="Proteomes" id="UP000515317">
    <property type="component" value="Chromosome"/>
</dbReference>
<comment type="catalytic activity">
    <reaction evidence="4">
        <text>2 cob(II)yrinate a,c diamide + reduced [electron-transfer flavoprotein] + 2 ATP = 2 adenosylcob(III)yrinate a,c-diamide + 2 triphosphate + oxidized [electron-transfer flavoprotein] + 3 H(+)</text>
        <dbReference type="Rhea" id="RHEA:11528"/>
        <dbReference type="Rhea" id="RHEA-COMP:10685"/>
        <dbReference type="Rhea" id="RHEA-COMP:10686"/>
        <dbReference type="ChEBI" id="CHEBI:15378"/>
        <dbReference type="ChEBI" id="CHEBI:18036"/>
        <dbReference type="ChEBI" id="CHEBI:30616"/>
        <dbReference type="ChEBI" id="CHEBI:57692"/>
        <dbReference type="ChEBI" id="CHEBI:58307"/>
        <dbReference type="ChEBI" id="CHEBI:58503"/>
        <dbReference type="ChEBI" id="CHEBI:58537"/>
        <dbReference type="EC" id="2.5.1.17"/>
    </reaction>
</comment>
<evidence type="ECO:0000313" key="6">
    <source>
        <dbReference type="EMBL" id="BCJ92261.1"/>
    </source>
</evidence>
<keyword evidence="3 4" id="KW-0067">ATP-binding</keyword>
<dbReference type="NCBIfam" id="TIGR00636">
    <property type="entry name" value="PduO_Nterm"/>
    <property type="match status" value="1"/>
</dbReference>